<evidence type="ECO:0000313" key="3">
    <source>
        <dbReference type="Proteomes" id="UP001152607"/>
    </source>
</evidence>
<feature type="region of interest" description="Disordered" evidence="1">
    <location>
        <begin position="58"/>
        <end position="86"/>
    </location>
</feature>
<accession>A0A9W4UKT2</accession>
<organism evidence="2 3">
    <name type="scientific">Periconia digitata</name>
    <dbReference type="NCBI Taxonomy" id="1303443"/>
    <lineage>
        <taxon>Eukaryota</taxon>
        <taxon>Fungi</taxon>
        <taxon>Dikarya</taxon>
        <taxon>Ascomycota</taxon>
        <taxon>Pezizomycotina</taxon>
        <taxon>Dothideomycetes</taxon>
        <taxon>Pleosporomycetidae</taxon>
        <taxon>Pleosporales</taxon>
        <taxon>Massarineae</taxon>
        <taxon>Periconiaceae</taxon>
        <taxon>Periconia</taxon>
    </lineage>
</organism>
<reference evidence="2" key="1">
    <citation type="submission" date="2023-01" db="EMBL/GenBank/DDBJ databases">
        <authorList>
            <person name="Van Ghelder C."/>
            <person name="Rancurel C."/>
        </authorList>
    </citation>
    <scope>NUCLEOTIDE SEQUENCE</scope>
    <source>
        <strain evidence="2">CNCM I-4278</strain>
    </source>
</reference>
<feature type="compositionally biased region" description="Polar residues" evidence="1">
    <location>
        <begin position="74"/>
        <end position="86"/>
    </location>
</feature>
<dbReference type="Proteomes" id="UP001152607">
    <property type="component" value="Unassembled WGS sequence"/>
</dbReference>
<sequence length="86" mass="10101">MRDKNSWKNPVPCLQFTIVMEQKEKANGRNWDTCNSSTTSLESDATFIQIQSVKDDLSRSRSRFPRSERDRSEQNYYSTQSPFTDQ</sequence>
<name>A0A9W4UKT2_9PLEO</name>
<gene>
    <name evidence="2" type="ORF">PDIGIT_LOCUS10930</name>
</gene>
<evidence type="ECO:0000313" key="2">
    <source>
        <dbReference type="EMBL" id="CAI6337815.1"/>
    </source>
</evidence>
<dbReference type="AlphaFoldDB" id="A0A9W4UKT2"/>
<comment type="caution">
    <text evidence="2">The sequence shown here is derived from an EMBL/GenBank/DDBJ whole genome shotgun (WGS) entry which is preliminary data.</text>
</comment>
<proteinExistence type="predicted"/>
<dbReference type="EMBL" id="CAOQHR010000007">
    <property type="protein sequence ID" value="CAI6337815.1"/>
    <property type="molecule type" value="Genomic_DNA"/>
</dbReference>
<feature type="compositionally biased region" description="Basic and acidic residues" evidence="1">
    <location>
        <begin position="58"/>
        <end position="73"/>
    </location>
</feature>
<keyword evidence="3" id="KW-1185">Reference proteome</keyword>
<protein>
    <submittedName>
        <fullName evidence="2">Uncharacterized protein</fullName>
    </submittedName>
</protein>
<evidence type="ECO:0000256" key="1">
    <source>
        <dbReference type="SAM" id="MobiDB-lite"/>
    </source>
</evidence>